<reference evidence="2 3" key="1">
    <citation type="submission" date="2022-09" db="EMBL/GenBank/DDBJ databases">
        <authorList>
            <person name="Palmer J.M."/>
        </authorList>
    </citation>
    <scope>NUCLEOTIDE SEQUENCE [LARGE SCALE GENOMIC DNA]</scope>
    <source>
        <strain evidence="2 3">DSM 7382</strain>
    </source>
</reference>
<name>A0AAW0GZQ1_9APHY</name>
<dbReference type="AlphaFoldDB" id="A0AAW0GZQ1"/>
<keyword evidence="3" id="KW-1185">Reference proteome</keyword>
<feature type="region of interest" description="Disordered" evidence="1">
    <location>
        <begin position="1"/>
        <end position="27"/>
    </location>
</feature>
<evidence type="ECO:0000256" key="1">
    <source>
        <dbReference type="SAM" id="MobiDB-lite"/>
    </source>
</evidence>
<dbReference type="EMBL" id="JASBNA010000001">
    <property type="protein sequence ID" value="KAK7696222.1"/>
    <property type="molecule type" value="Genomic_DNA"/>
</dbReference>
<accession>A0AAW0GZQ1</accession>
<sequence length="315" mass="34360">MTMTTSNSVTFPSAPSAHTTPDAQSSGLSISHHATALEICDLVYGPTPPSWDAIERFYEPSATYENPILTATSREVIADIHCLSSQLAQVDIPKPVAVLFALFGVKRTGRWKDPWFRAIRVWSEINDVCESDSFDGHHKTIVEHTLNILLLPGLHSSTFQPPTASASEHPSAPSDVSVHPLSTASTDSSQHTTLGLNVNIPSPFHLRLPIMTRLLFNDVGRITHHRDFWDAKDLLGLVPGMSLTQWITSRIFAQGVRGVVGIAKSLFSNRSAQITDPIRLPADEEEGLSPAQEYARSVKAGIGRQRSLHGHGALV</sequence>
<feature type="region of interest" description="Disordered" evidence="1">
    <location>
        <begin position="160"/>
        <end position="194"/>
    </location>
</feature>
<comment type="caution">
    <text evidence="2">The sequence shown here is derived from an EMBL/GenBank/DDBJ whole genome shotgun (WGS) entry which is preliminary data.</text>
</comment>
<evidence type="ECO:0000313" key="2">
    <source>
        <dbReference type="EMBL" id="KAK7696222.1"/>
    </source>
</evidence>
<organism evidence="2 3">
    <name type="scientific">Cerrena zonata</name>
    <dbReference type="NCBI Taxonomy" id="2478898"/>
    <lineage>
        <taxon>Eukaryota</taxon>
        <taxon>Fungi</taxon>
        <taxon>Dikarya</taxon>
        <taxon>Basidiomycota</taxon>
        <taxon>Agaricomycotina</taxon>
        <taxon>Agaricomycetes</taxon>
        <taxon>Polyporales</taxon>
        <taxon>Cerrenaceae</taxon>
        <taxon>Cerrena</taxon>
    </lineage>
</organism>
<feature type="compositionally biased region" description="Polar residues" evidence="1">
    <location>
        <begin position="180"/>
        <end position="194"/>
    </location>
</feature>
<dbReference type="Proteomes" id="UP001385951">
    <property type="component" value="Unassembled WGS sequence"/>
</dbReference>
<protein>
    <submittedName>
        <fullName evidence="2">Uncharacterized protein</fullName>
    </submittedName>
</protein>
<gene>
    <name evidence="2" type="ORF">QCA50_000875</name>
</gene>
<evidence type="ECO:0000313" key="3">
    <source>
        <dbReference type="Proteomes" id="UP001385951"/>
    </source>
</evidence>
<proteinExistence type="predicted"/>